<sequence length="43" mass="4637">MLWVVGFQQESERTAADRRGDDPAGGEADAVDVSRAKKLTDTS</sequence>
<organism evidence="2 3">
    <name type="scientific">Pseudonocardia parietis</name>
    <dbReference type="NCBI Taxonomy" id="570936"/>
    <lineage>
        <taxon>Bacteria</taxon>
        <taxon>Bacillati</taxon>
        <taxon>Actinomycetota</taxon>
        <taxon>Actinomycetes</taxon>
        <taxon>Pseudonocardiales</taxon>
        <taxon>Pseudonocardiaceae</taxon>
        <taxon>Pseudonocardia</taxon>
    </lineage>
</organism>
<protein>
    <submittedName>
        <fullName evidence="2">Uncharacterized protein</fullName>
    </submittedName>
</protein>
<accession>A0ABS4VUM8</accession>
<name>A0ABS4VUM8_9PSEU</name>
<dbReference type="Proteomes" id="UP001519295">
    <property type="component" value="Unassembled WGS sequence"/>
</dbReference>
<dbReference type="RefSeq" id="WP_281071431.1">
    <property type="nucleotide sequence ID" value="NZ_JAGINU010000001.1"/>
</dbReference>
<gene>
    <name evidence="2" type="ORF">JOF36_003192</name>
</gene>
<proteinExistence type="predicted"/>
<evidence type="ECO:0000313" key="2">
    <source>
        <dbReference type="EMBL" id="MBP2367496.1"/>
    </source>
</evidence>
<evidence type="ECO:0000256" key="1">
    <source>
        <dbReference type="SAM" id="MobiDB-lite"/>
    </source>
</evidence>
<keyword evidence="3" id="KW-1185">Reference proteome</keyword>
<dbReference type="EMBL" id="JAGINU010000001">
    <property type="protein sequence ID" value="MBP2367496.1"/>
    <property type="molecule type" value="Genomic_DNA"/>
</dbReference>
<reference evidence="2 3" key="1">
    <citation type="submission" date="2021-03" db="EMBL/GenBank/DDBJ databases">
        <title>Sequencing the genomes of 1000 actinobacteria strains.</title>
        <authorList>
            <person name="Klenk H.-P."/>
        </authorList>
    </citation>
    <scope>NUCLEOTIDE SEQUENCE [LARGE SCALE GENOMIC DNA]</scope>
    <source>
        <strain evidence="2 3">DSM 45256</strain>
    </source>
</reference>
<feature type="compositionally biased region" description="Basic and acidic residues" evidence="1">
    <location>
        <begin position="32"/>
        <end position="43"/>
    </location>
</feature>
<feature type="region of interest" description="Disordered" evidence="1">
    <location>
        <begin position="1"/>
        <end position="43"/>
    </location>
</feature>
<evidence type="ECO:0000313" key="3">
    <source>
        <dbReference type="Proteomes" id="UP001519295"/>
    </source>
</evidence>
<feature type="compositionally biased region" description="Basic and acidic residues" evidence="1">
    <location>
        <begin position="10"/>
        <end position="22"/>
    </location>
</feature>
<comment type="caution">
    <text evidence="2">The sequence shown here is derived from an EMBL/GenBank/DDBJ whole genome shotgun (WGS) entry which is preliminary data.</text>
</comment>